<dbReference type="SUPFAM" id="SSF48452">
    <property type="entry name" value="TPR-like"/>
    <property type="match status" value="1"/>
</dbReference>
<dbReference type="Pfam" id="PF13414">
    <property type="entry name" value="TPR_11"/>
    <property type="match status" value="1"/>
</dbReference>
<dbReference type="InterPro" id="IPR019734">
    <property type="entry name" value="TPR_rpt"/>
</dbReference>
<dbReference type="RefSeq" id="WP_002619429.1">
    <property type="nucleotide sequence ID" value="NC_014623.1"/>
</dbReference>
<dbReference type="Pfam" id="PF23493">
    <property type="entry name" value="CysS_C"/>
    <property type="match status" value="1"/>
</dbReference>
<evidence type="ECO:0000313" key="6">
    <source>
        <dbReference type="Proteomes" id="UP000032702"/>
    </source>
</evidence>
<evidence type="ECO:0000313" key="4">
    <source>
        <dbReference type="EMBL" id="EAU62205.1"/>
    </source>
</evidence>
<dbReference type="STRING" id="378806.STAUR_1857"/>
<dbReference type="AlphaFoldDB" id="Q08NZ5"/>
<feature type="repeat" description="TPR" evidence="1">
    <location>
        <begin position="28"/>
        <end position="61"/>
    </location>
</feature>
<dbReference type="Gene3D" id="1.25.40.10">
    <property type="entry name" value="Tetratricopeptide repeat domain"/>
    <property type="match status" value="1"/>
</dbReference>
<feature type="domain" description="Cysteinyl-tRNA ligase anticodon binding" evidence="2">
    <location>
        <begin position="79"/>
        <end position="111"/>
    </location>
</feature>
<dbReference type="InterPro" id="IPR056411">
    <property type="entry name" value="CysS_C"/>
</dbReference>
<evidence type="ECO:0000313" key="3">
    <source>
        <dbReference type="EMBL" id="ADO69661.1"/>
    </source>
</evidence>
<organism evidence="4 6">
    <name type="scientific">Stigmatella aurantiaca (strain DW4/3-1)</name>
    <dbReference type="NCBI Taxonomy" id="378806"/>
    <lineage>
        <taxon>Bacteria</taxon>
        <taxon>Pseudomonadati</taxon>
        <taxon>Myxococcota</taxon>
        <taxon>Myxococcia</taxon>
        <taxon>Myxococcales</taxon>
        <taxon>Cystobacterineae</taxon>
        <taxon>Archangiaceae</taxon>
        <taxon>Stigmatella</taxon>
    </lineage>
</organism>
<reference evidence="3 5" key="2">
    <citation type="journal article" date="2011" name="Mol. Biol. Evol.">
        <title>Comparative genomic analysis of fruiting body formation in Myxococcales.</title>
        <authorList>
            <person name="Huntley S."/>
            <person name="Hamann N."/>
            <person name="Wegener-Feldbrugge S."/>
            <person name="Treuner-Lange A."/>
            <person name="Kube M."/>
            <person name="Reinhardt R."/>
            <person name="Klages S."/>
            <person name="Muller R."/>
            <person name="Ronning C.M."/>
            <person name="Nierman W.C."/>
            <person name="Sogaard-Andersen L."/>
        </authorList>
    </citation>
    <scope>NUCLEOTIDE SEQUENCE [LARGE SCALE GENOMIC DNA]</scope>
    <source>
        <strain evidence="3 5">DW4/3-1</strain>
    </source>
</reference>
<protein>
    <submittedName>
        <fullName evidence="4">Tetratricopeptide repeat domain protein</fullName>
    </submittedName>
    <submittedName>
        <fullName evidence="3">Tetratricopeptide repeat protein</fullName>
    </submittedName>
</protein>
<name>Q08NZ5_STIAD</name>
<dbReference type="PROSITE" id="PS50005">
    <property type="entry name" value="TPR"/>
    <property type="match status" value="1"/>
</dbReference>
<keyword evidence="5" id="KW-1185">Reference proteome</keyword>
<proteinExistence type="predicted"/>
<gene>
    <name evidence="3" type="ordered locus">STAUR_1857</name>
    <name evidence="4" type="ORF">STIAU_3624</name>
</gene>
<dbReference type="Proteomes" id="UP000032702">
    <property type="component" value="Unassembled WGS sequence"/>
</dbReference>
<evidence type="ECO:0000259" key="2">
    <source>
        <dbReference type="Pfam" id="PF23493"/>
    </source>
</evidence>
<dbReference type="EMBL" id="AAMD01000260">
    <property type="protein sequence ID" value="EAU62205.1"/>
    <property type="molecule type" value="Genomic_DNA"/>
</dbReference>
<dbReference type="SMART" id="SM00028">
    <property type="entry name" value="TPR"/>
    <property type="match status" value="2"/>
</dbReference>
<dbReference type="HOGENOM" id="CLU_1990236_0_0_7"/>
<dbReference type="Proteomes" id="UP000001351">
    <property type="component" value="Chromosome"/>
</dbReference>
<keyword evidence="1" id="KW-0802">TPR repeat</keyword>
<evidence type="ECO:0000256" key="1">
    <source>
        <dbReference type="PROSITE-ProRule" id="PRU00339"/>
    </source>
</evidence>
<dbReference type="EMBL" id="CP002271">
    <property type="protein sequence ID" value="ADO69661.1"/>
    <property type="molecule type" value="Genomic_DNA"/>
</dbReference>
<sequence>MPLLYHPCMSDARLAQFQQMVAEFPESPMGHFSLGKLYLERRQYAEAVKCLEAATRLDPTYAAALVSLGDAHAGAGQVAPAREALLRARQVALDQKHPSLAEEIDERLAELA</sequence>
<dbReference type="OrthoDB" id="5514578at2"/>
<evidence type="ECO:0000313" key="5">
    <source>
        <dbReference type="Proteomes" id="UP000001351"/>
    </source>
</evidence>
<dbReference type="InterPro" id="IPR011990">
    <property type="entry name" value="TPR-like_helical_dom_sf"/>
</dbReference>
<accession>Q08NZ5</accession>
<dbReference type="eggNOG" id="COG0457">
    <property type="taxonomic scope" value="Bacteria"/>
</dbReference>
<dbReference type="KEGG" id="sur:STAUR_1857"/>
<reference evidence="4 6" key="1">
    <citation type="submission" date="2006-04" db="EMBL/GenBank/DDBJ databases">
        <authorList>
            <person name="Nierman W.C."/>
        </authorList>
    </citation>
    <scope>NUCLEOTIDE SEQUENCE [LARGE SCALE GENOMIC DNA]</scope>
    <source>
        <strain evidence="4 6">DW4/3-1</strain>
    </source>
</reference>